<dbReference type="PANTHER" id="PTHR24060">
    <property type="entry name" value="METABOTROPIC GLUTAMATE RECEPTOR"/>
    <property type="match status" value="1"/>
</dbReference>
<evidence type="ECO:0000313" key="10">
    <source>
        <dbReference type="EMBL" id="CAE2280830.1"/>
    </source>
</evidence>
<keyword evidence="8" id="KW-0732">Signal</keyword>
<feature type="transmembrane region" description="Helical" evidence="7">
    <location>
        <begin position="498"/>
        <end position="524"/>
    </location>
</feature>
<evidence type="ECO:0000259" key="9">
    <source>
        <dbReference type="Pfam" id="PF01094"/>
    </source>
</evidence>
<dbReference type="InterPro" id="IPR028082">
    <property type="entry name" value="Peripla_BP_I"/>
</dbReference>
<comment type="subcellular location">
    <subcellularLocation>
        <location evidence="1">Membrane</location>
        <topology evidence="1">Multi-pass membrane protein</topology>
    </subcellularLocation>
</comment>
<dbReference type="AlphaFoldDB" id="A0A6U5Y841"/>
<dbReference type="SUPFAM" id="SSF53822">
    <property type="entry name" value="Periplasmic binding protein-like I"/>
    <property type="match status" value="1"/>
</dbReference>
<evidence type="ECO:0000256" key="5">
    <source>
        <dbReference type="ARBA" id="ARBA00023170"/>
    </source>
</evidence>
<evidence type="ECO:0000256" key="7">
    <source>
        <dbReference type="SAM" id="Phobius"/>
    </source>
</evidence>
<accession>A0A6U5Y841</accession>
<gene>
    <name evidence="10" type="ORF">GTHE00462_LOCUS9004</name>
    <name evidence="11" type="ORF">GTHE00462_LOCUS9005</name>
</gene>
<sequence>MSIQANAMLSLCLLLTVRTGLAAEGTFVIGMMSPVVPTGWGGFVPPNFQRAATALIMAVHHVNERNDAIVKNAKSLLPANFKLHYKFADTHFTTPGAVQDLLRWRSEEGYSGYTLSSCSVNNASTSSMVLQKYEAAPSEKTAAIIGPMRSEGSQTIAVLAGLANTPTLSFGATSTTLSDKIRFPLFSRTCPTAAINALAMVNLMVHFNWRTCGVLYVNNAYGNPFISDFFRYTSLKGISIIANQKFTDQDSVSLRAAVKTLKESGARIFVYIALGSVNLQNILTAAAEEGITGVDGYAWLTADQNNPEADIQSMTGDLGKLRRFYAGWLSVVLDMIYGDLASSCFNYYSKVDPRTYYYPTVNMSAKVYKQPCTQYDALGYDAVWAIAIGLANMKPDMSDLNTQIRLANFYGASGDVDFDLSTGDRSAKGVHAVLQNVQPATLTASNLDWNKTTLSFVEIGVWENTTGYTKGTADSIYWPGGRISLDPPPDTVTSGSTYLYVAIIVPCVSVLCICSCLLVYALWLRSRDDAGNKRLTKKIAELRETLRITRSNGFYLSQEKLPRSAKLDSVVIIQRVHMEAAAKLALWEDFDGHYFDAFCVSLQSFESLDTFSVNFAMPEEMKKLPYQKLREWLVKDVIQPLLEPDQDYSLMMNPQPVARKRTGSNVSFTVASEINGHIPINVYHQDLRFEYFQKRICKLRVLKEDSCSLFNEVKALSQTLMNQIVPLCDARLLEIAKERRGEELIAWRWESNAHHASSTSVDVIRENGDYPIYAKSAPEPRHSRPDRQDHETVQAIRHTAIDAVEDKHEKDSTLFSFCPLPQENVFVAQLARRAALLNHDFRSRIIEILSSKVSPEAAKRDTHDGSESSVVGSFDCSFEEGVGTVELHTAAVKSETRMQEKLRKYMPPHPRGRWPYSANILDPVRVSIVCSGPSHVLQVLRWFVEEESVTGLGVCRVKNKFSLPESMVSDGYRDVSLAVHFSIPGGLSIIGEIQIHDNALHQLKLKMHKLYKIKRANAPNMI</sequence>
<proteinExistence type="predicted"/>
<dbReference type="InterPro" id="IPR000337">
    <property type="entry name" value="GPCR_3"/>
</dbReference>
<feature type="domain" description="Receptor ligand binding region" evidence="9">
    <location>
        <begin position="116"/>
        <end position="425"/>
    </location>
</feature>
<dbReference type="PRINTS" id="PR00248">
    <property type="entry name" value="GPCRMGR"/>
</dbReference>
<evidence type="ECO:0000256" key="4">
    <source>
        <dbReference type="ARBA" id="ARBA00023136"/>
    </source>
</evidence>
<evidence type="ECO:0000256" key="6">
    <source>
        <dbReference type="ARBA" id="ARBA00023180"/>
    </source>
</evidence>
<keyword evidence="5" id="KW-0675">Receptor</keyword>
<keyword evidence="4 7" id="KW-0472">Membrane</keyword>
<feature type="chain" id="PRO_5035585915" description="Receptor ligand binding region domain-containing protein" evidence="8">
    <location>
        <begin position="23"/>
        <end position="1022"/>
    </location>
</feature>
<dbReference type="InterPro" id="IPR001828">
    <property type="entry name" value="ANF_lig-bd_rcpt"/>
</dbReference>
<keyword evidence="3 7" id="KW-1133">Transmembrane helix</keyword>
<dbReference type="InterPro" id="IPR050726">
    <property type="entry name" value="mGluR"/>
</dbReference>
<dbReference type="EMBL" id="HBKN01011428">
    <property type="protein sequence ID" value="CAE2280832.1"/>
    <property type="molecule type" value="Transcribed_RNA"/>
</dbReference>
<dbReference type="EMBL" id="HBKN01011427">
    <property type="protein sequence ID" value="CAE2280830.1"/>
    <property type="molecule type" value="Transcribed_RNA"/>
</dbReference>
<dbReference type="GO" id="GO:0016020">
    <property type="term" value="C:membrane"/>
    <property type="evidence" value="ECO:0007669"/>
    <property type="project" value="UniProtKB-SubCell"/>
</dbReference>
<dbReference type="Pfam" id="PF01094">
    <property type="entry name" value="ANF_receptor"/>
    <property type="match status" value="1"/>
</dbReference>
<organism evidence="10">
    <name type="scientific">Guillardia theta</name>
    <name type="common">Cryptophyte</name>
    <name type="synonym">Cryptomonas phi</name>
    <dbReference type="NCBI Taxonomy" id="55529"/>
    <lineage>
        <taxon>Eukaryota</taxon>
        <taxon>Cryptophyceae</taxon>
        <taxon>Pyrenomonadales</taxon>
        <taxon>Geminigeraceae</taxon>
        <taxon>Guillardia</taxon>
    </lineage>
</organism>
<dbReference type="GO" id="GO:0004930">
    <property type="term" value="F:G protein-coupled receptor activity"/>
    <property type="evidence" value="ECO:0007669"/>
    <property type="project" value="InterPro"/>
</dbReference>
<keyword evidence="2 7" id="KW-0812">Transmembrane</keyword>
<evidence type="ECO:0000256" key="2">
    <source>
        <dbReference type="ARBA" id="ARBA00022692"/>
    </source>
</evidence>
<evidence type="ECO:0000256" key="3">
    <source>
        <dbReference type="ARBA" id="ARBA00022989"/>
    </source>
</evidence>
<feature type="signal peptide" evidence="8">
    <location>
        <begin position="1"/>
        <end position="22"/>
    </location>
</feature>
<name>A0A6U5Y841_GUITH</name>
<protein>
    <recommendedName>
        <fullName evidence="9">Receptor ligand binding region domain-containing protein</fullName>
    </recommendedName>
</protein>
<evidence type="ECO:0000256" key="1">
    <source>
        <dbReference type="ARBA" id="ARBA00004141"/>
    </source>
</evidence>
<evidence type="ECO:0000313" key="11">
    <source>
        <dbReference type="EMBL" id="CAE2280832.1"/>
    </source>
</evidence>
<dbReference type="Gene3D" id="3.40.50.2300">
    <property type="match status" value="2"/>
</dbReference>
<reference evidence="10" key="1">
    <citation type="submission" date="2021-01" db="EMBL/GenBank/DDBJ databases">
        <authorList>
            <person name="Corre E."/>
            <person name="Pelletier E."/>
            <person name="Niang G."/>
            <person name="Scheremetjew M."/>
            <person name="Finn R."/>
            <person name="Kale V."/>
            <person name="Holt S."/>
            <person name="Cochrane G."/>
            <person name="Meng A."/>
            <person name="Brown T."/>
            <person name="Cohen L."/>
        </authorList>
    </citation>
    <scope>NUCLEOTIDE SEQUENCE</scope>
    <source>
        <strain evidence="10">CCMP 2712</strain>
    </source>
</reference>
<keyword evidence="6" id="KW-0325">Glycoprotein</keyword>
<evidence type="ECO:0000256" key="8">
    <source>
        <dbReference type="SAM" id="SignalP"/>
    </source>
</evidence>